<name>F2G2Q1_ALTMD</name>
<dbReference type="KEGG" id="amc:MADE_1000560"/>
<protein>
    <recommendedName>
        <fullName evidence="3">DNA phosphorothioation-associated protein 4</fullName>
    </recommendedName>
</protein>
<sequence length="160" mass="18512">MNLLKKRINSFRPKFLQSFEPIISRYAQYGGGSKEDKFNRGKAFANVYEFYIYAFFIGLAKNKSLELTSEDTAKDFWEIENWKPADLTEQLIICAIAESDFDMNAVESMDKDSLYKESTKVLSTIEKFANGGFMYIKQKVEESEEAAEDELLFVNLLEED</sequence>
<dbReference type="RefSeq" id="WP_012516635.1">
    <property type="nucleotide sequence ID" value="NC_011138.3"/>
</dbReference>
<proteinExistence type="predicted"/>
<dbReference type="PATRIC" id="fig|314275.5.peg.119"/>
<gene>
    <name evidence="1" type="ordered locus">MADE_1000560</name>
</gene>
<evidence type="ECO:0000313" key="1">
    <source>
        <dbReference type="EMBL" id="AEA96261.1"/>
    </source>
</evidence>
<keyword evidence="2" id="KW-1185">Reference proteome</keyword>
<organism evidence="1 2">
    <name type="scientific">Alteromonas mediterranea (strain DSM 17117 / CIP 110805 / LMG 28347 / Deep ecotype)</name>
    <dbReference type="NCBI Taxonomy" id="1774373"/>
    <lineage>
        <taxon>Bacteria</taxon>
        <taxon>Pseudomonadati</taxon>
        <taxon>Pseudomonadota</taxon>
        <taxon>Gammaproteobacteria</taxon>
        <taxon>Alteromonadales</taxon>
        <taxon>Alteromonadaceae</taxon>
        <taxon>Alteromonas/Salinimonas group</taxon>
        <taxon>Alteromonas</taxon>
    </lineage>
</organism>
<accession>F2G2Q1</accession>
<reference evidence="1 2" key="2">
    <citation type="journal article" date="2015" name="Antonie Van Leeuwenhoek">
        <title>Ecophysiological diversity of a novel member of the genus Alteromonas, and description of Alteromonas mediterranea sp. nov.</title>
        <authorList>
            <person name="Ivanova E.P."/>
            <person name="Lopez-Perez M."/>
            <person name="Zabalos M."/>
            <person name="Nguyen S.H."/>
            <person name="Webb H.K."/>
            <person name="Ryan J."/>
            <person name="Lagutin K."/>
            <person name="Vyssotski M."/>
            <person name="Crawford R.J."/>
            <person name="Rodriguez-Valera F."/>
        </authorList>
    </citation>
    <scope>NUCLEOTIDE SEQUENCE [LARGE SCALE GENOMIC DNA]</scope>
    <source>
        <strain evidence="2">DSM 17117 / CIP 110805 / LMG 28347 / Deep ecotype</strain>
    </source>
</reference>
<dbReference type="Proteomes" id="UP000001870">
    <property type="component" value="Chromosome"/>
</dbReference>
<evidence type="ECO:0000313" key="2">
    <source>
        <dbReference type="Proteomes" id="UP000001870"/>
    </source>
</evidence>
<reference evidence="1 2" key="1">
    <citation type="journal article" date="2008" name="ISME J.">
        <title>Comparative genomics of two ecotypes of the marine planktonic copiotroph Alteromonas macleodii suggests alternative lifestyles associated with different kinds of particulate organic matter.</title>
        <authorList>
            <person name="Ivars-Martinez E."/>
            <person name="Martin-Cuadrado A.B."/>
            <person name="D'Auria G."/>
            <person name="Mira A."/>
            <person name="Ferriera S."/>
            <person name="Johnson J."/>
            <person name="Friedman R."/>
            <person name="Rodriguez-Valera F."/>
        </authorList>
    </citation>
    <scope>NUCLEOTIDE SEQUENCE [LARGE SCALE GENOMIC DNA]</scope>
    <source>
        <strain evidence="2">DSM 17117 / CIP 110805 / LMG 28347 / Deep ecotype</strain>
    </source>
</reference>
<dbReference type="EMBL" id="CP001103">
    <property type="protein sequence ID" value="AEA96261.1"/>
    <property type="molecule type" value="Genomic_DNA"/>
</dbReference>
<dbReference type="HOGENOM" id="CLU_1601183_0_0_6"/>
<dbReference type="AlphaFoldDB" id="F2G2Q1"/>
<evidence type="ECO:0008006" key="3">
    <source>
        <dbReference type="Google" id="ProtNLM"/>
    </source>
</evidence>